<keyword evidence="1" id="KW-1133">Transmembrane helix</keyword>
<gene>
    <name evidence="2" type="ORF">R5W23_003720</name>
</gene>
<feature type="transmembrane region" description="Helical" evidence="1">
    <location>
        <begin position="33"/>
        <end position="53"/>
    </location>
</feature>
<evidence type="ECO:0000313" key="3">
    <source>
        <dbReference type="Proteomes" id="UP001272242"/>
    </source>
</evidence>
<sequence length="74" mass="8211">MRWLKPRERTPVEQLIGETHGAPSRSAREALRWAWNLFAVGFILTAVNVPQVLAWQNVASPVAVVIAGPYTFPA</sequence>
<accession>A0ABU5F7F1</accession>
<organism evidence="2 3">
    <name type="scientific">Gemmata algarum</name>
    <dbReference type="NCBI Taxonomy" id="2975278"/>
    <lineage>
        <taxon>Bacteria</taxon>
        <taxon>Pseudomonadati</taxon>
        <taxon>Planctomycetota</taxon>
        <taxon>Planctomycetia</taxon>
        <taxon>Gemmatales</taxon>
        <taxon>Gemmataceae</taxon>
        <taxon>Gemmata</taxon>
    </lineage>
</organism>
<dbReference type="RefSeq" id="WP_320688581.1">
    <property type="nucleotide sequence ID" value="NZ_JAXBLV010000211.1"/>
</dbReference>
<proteinExistence type="predicted"/>
<dbReference type="Proteomes" id="UP001272242">
    <property type="component" value="Unassembled WGS sequence"/>
</dbReference>
<keyword evidence="1" id="KW-0812">Transmembrane</keyword>
<keyword evidence="3" id="KW-1185">Reference proteome</keyword>
<name>A0ABU5F7F1_9BACT</name>
<reference evidence="3" key="1">
    <citation type="journal article" date="2023" name="Mar. Drugs">
        <title>Gemmata algarum, a Novel Planctomycete Isolated from an Algal Mat, Displays Antimicrobial Activity.</title>
        <authorList>
            <person name="Kumar G."/>
            <person name="Kallscheuer N."/>
            <person name="Kashif M."/>
            <person name="Ahamad S."/>
            <person name="Jagadeeshwari U."/>
            <person name="Pannikurungottu S."/>
            <person name="Haufschild T."/>
            <person name="Kabuu M."/>
            <person name="Sasikala C."/>
            <person name="Jogler C."/>
            <person name="Ramana C."/>
        </authorList>
    </citation>
    <scope>NUCLEOTIDE SEQUENCE [LARGE SCALE GENOMIC DNA]</scope>
    <source>
        <strain evidence="3">JC673</strain>
    </source>
</reference>
<keyword evidence="1" id="KW-0472">Membrane</keyword>
<evidence type="ECO:0000256" key="1">
    <source>
        <dbReference type="SAM" id="Phobius"/>
    </source>
</evidence>
<comment type="caution">
    <text evidence="2">The sequence shown here is derived from an EMBL/GenBank/DDBJ whole genome shotgun (WGS) entry which is preliminary data.</text>
</comment>
<dbReference type="EMBL" id="JAXBLV010000211">
    <property type="protein sequence ID" value="MDY3562258.1"/>
    <property type="molecule type" value="Genomic_DNA"/>
</dbReference>
<protein>
    <submittedName>
        <fullName evidence="2">Uncharacterized protein</fullName>
    </submittedName>
</protein>
<evidence type="ECO:0000313" key="2">
    <source>
        <dbReference type="EMBL" id="MDY3562258.1"/>
    </source>
</evidence>